<dbReference type="KEGG" id="dai:Desaci_4069"/>
<dbReference type="AlphaFoldDB" id="I4DAV8"/>
<evidence type="ECO:0000313" key="2">
    <source>
        <dbReference type="Proteomes" id="UP000002892"/>
    </source>
</evidence>
<dbReference type="EMBL" id="CP003639">
    <property type="protein sequence ID" value="AFM42932.1"/>
    <property type="molecule type" value="Genomic_DNA"/>
</dbReference>
<dbReference type="HOGENOM" id="CLU_188257_0_0_9"/>
<name>I4DAV8_DESAJ</name>
<sequence>MTTKELNSKLQIVHVKGKRFKCPEGYRKIESGFAFFVPGLGYLAFNDSKYIPYMPLGGRKALESILKAGGMLNYDDIIFIREMDAYGTSL</sequence>
<dbReference type="Proteomes" id="UP000002892">
    <property type="component" value="Chromosome"/>
</dbReference>
<dbReference type="eggNOG" id="ENOG502ZUWX">
    <property type="taxonomic scope" value="Bacteria"/>
</dbReference>
<proteinExistence type="predicted"/>
<dbReference type="RefSeq" id="WP_014828918.1">
    <property type="nucleotide sequence ID" value="NC_018068.1"/>
</dbReference>
<organism evidence="1 2">
    <name type="scientific">Desulfosporosinus acidiphilus (strain DSM 22704 / JCM 16185 / SJ4)</name>
    <dbReference type="NCBI Taxonomy" id="646529"/>
    <lineage>
        <taxon>Bacteria</taxon>
        <taxon>Bacillati</taxon>
        <taxon>Bacillota</taxon>
        <taxon>Clostridia</taxon>
        <taxon>Eubacteriales</taxon>
        <taxon>Desulfitobacteriaceae</taxon>
        <taxon>Desulfosporosinus</taxon>
    </lineage>
</organism>
<protein>
    <submittedName>
        <fullName evidence="1">Uncharacterized protein</fullName>
    </submittedName>
</protein>
<reference evidence="1 2" key="1">
    <citation type="journal article" date="2012" name="J. Bacteriol.">
        <title>Complete genome sequences of Desulfosporosinus orientis DSM765T, Desulfosporosinus youngiae DSM17734T, Desulfosporosinus meridiei DSM13257T, and Desulfosporosinus acidiphilus DSM22704T.</title>
        <authorList>
            <person name="Pester M."/>
            <person name="Brambilla E."/>
            <person name="Alazard D."/>
            <person name="Rattei T."/>
            <person name="Weinmaier T."/>
            <person name="Han J."/>
            <person name="Lucas S."/>
            <person name="Lapidus A."/>
            <person name="Cheng J.F."/>
            <person name="Goodwin L."/>
            <person name="Pitluck S."/>
            <person name="Peters L."/>
            <person name="Ovchinnikova G."/>
            <person name="Teshima H."/>
            <person name="Detter J.C."/>
            <person name="Han C.S."/>
            <person name="Tapia R."/>
            <person name="Land M.L."/>
            <person name="Hauser L."/>
            <person name="Kyrpides N.C."/>
            <person name="Ivanova N.N."/>
            <person name="Pagani I."/>
            <person name="Huntmann M."/>
            <person name="Wei C.L."/>
            <person name="Davenport K.W."/>
            <person name="Daligault H."/>
            <person name="Chain P.S."/>
            <person name="Chen A."/>
            <person name="Mavromatis K."/>
            <person name="Markowitz V."/>
            <person name="Szeto E."/>
            <person name="Mikhailova N."/>
            <person name="Pati A."/>
            <person name="Wagner M."/>
            <person name="Woyke T."/>
            <person name="Ollivier B."/>
            <person name="Klenk H.P."/>
            <person name="Spring S."/>
            <person name="Loy A."/>
        </authorList>
    </citation>
    <scope>NUCLEOTIDE SEQUENCE [LARGE SCALE GENOMIC DNA]</scope>
    <source>
        <strain evidence="2">DSM 22704 / JCM 16185 / SJ4</strain>
    </source>
</reference>
<gene>
    <name evidence="1" type="ordered locus">Desaci_4069</name>
</gene>
<dbReference type="OrthoDB" id="2665939at2"/>
<evidence type="ECO:0000313" key="1">
    <source>
        <dbReference type="EMBL" id="AFM42932.1"/>
    </source>
</evidence>
<accession>I4DAV8</accession>
<dbReference type="STRING" id="646529.Desaci_4069"/>
<keyword evidence="2" id="KW-1185">Reference proteome</keyword>